<comment type="catalytic activity">
    <reaction evidence="7">
        <text>prephenate + H(+) = 3-phenylpyruvate + CO2 + H2O</text>
        <dbReference type="Rhea" id="RHEA:21648"/>
        <dbReference type="ChEBI" id="CHEBI:15377"/>
        <dbReference type="ChEBI" id="CHEBI:15378"/>
        <dbReference type="ChEBI" id="CHEBI:16526"/>
        <dbReference type="ChEBI" id="CHEBI:18005"/>
        <dbReference type="ChEBI" id="CHEBI:29934"/>
        <dbReference type="EC" id="4.2.1.51"/>
    </reaction>
</comment>
<dbReference type="EC" id="4.2.1.51" evidence="2"/>
<dbReference type="SUPFAM" id="SSF55021">
    <property type="entry name" value="ACT-like"/>
    <property type="match status" value="1"/>
</dbReference>
<feature type="domain" description="Prephenate dehydratase" evidence="8">
    <location>
        <begin position="2"/>
        <end position="177"/>
    </location>
</feature>
<dbReference type="Pfam" id="PF00800">
    <property type="entry name" value="PDT"/>
    <property type="match status" value="1"/>
</dbReference>
<dbReference type="GO" id="GO:0004664">
    <property type="term" value="F:prephenate dehydratase activity"/>
    <property type="evidence" value="ECO:0007669"/>
    <property type="project" value="UniProtKB-EC"/>
</dbReference>
<dbReference type="GO" id="GO:0009094">
    <property type="term" value="P:L-phenylalanine biosynthetic process"/>
    <property type="evidence" value="ECO:0007669"/>
    <property type="project" value="UniProtKB-UniPathway"/>
</dbReference>
<reference evidence="9 10" key="1">
    <citation type="journal article" date="2016" name="Nat. Commun.">
        <title>Thousands of microbial genomes shed light on interconnected biogeochemical processes in an aquifer system.</title>
        <authorList>
            <person name="Anantharaman K."/>
            <person name="Brown C.T."/>
            <person name="Hug L.A."/>
            <person name="Sharon I."/>
            <person name="Castelle C.J."/>
            <person name="Probst A.J."/>
            <person name="Thomas B.C."/>
            <person name="Singh A."/>
            <person name="Wilkins M.J."/>
            <person name="Karaoz U."/>
            <person name="Brodie E.L."/>
            <person name="Williams K.H."/>
            <person name="Hubbard S.S."/>
            <person name="Banfield J.F."/>
        </authorList>
    </citation>
    <scope>NUCLEOTIDE SEQUENCE [LARGE SCALE GENOMIC DNA]</scope>
</reference>
<evidence type="ECO:0000313" key="10">
    <source>
        <dbReference type="Proteomes" id="UP000178943"/>
    </source>
</evidence>
<keyword evidence="4" id="KW-0057">Aromatic amino acid biosynthesis</keyword>
<dbReference type="InterPro" id="IPR001086">
    <property type="entry name" value="Preph_deHydtase"/>
</dbReference>
<dbReference type="SUPFAM" id="SSF53850">
    <property type="entry name" value="Periplasmic binding protein-like II"/>
    <property type="match status" value="1"/>
</dbReference>
<dbReference type="GO" id="GO:0005737">
    <property type="term" value="C:cytoplasm"/>
    <property type="evidence" value="ECO:0007669"/>
    <property type="project" value="TreeGrafter"/>
</dbReference>
<dbReference type="STRING" id="1817863.A2Y62_18175"/>
<dbReference type="Gene3D" id="3.40.190.10">
    <property type="entry name" value="Periplasmic binding protein-like II"/>
    <property type="match status" value="2"/>
</dbReference>
<name>A0A1F5VVL0_9BACT</name>
<evidence type="ECO:0000256" key="7">
    <source>
        <dbReference type="ARBA" id="ARBA00047848"/>
    </source>
</evidence>
<dbReference type="Proteomes" id="UP000178943">
    <property type="component" value="Unassembled WGS sequence"/>
</dbReference>
<proteinExistence type="predicted"/>
<accession>A0A1F5VVL0</accession>
<comment type="pathway">
    <text evidence="1">Amino-acid biosynthesis; L-phenylalanine biosynthesis; phenylpyruvate from prephenate: step 1/1.</text>
</comment>
<dbReference type="CDD" id="cd04905">
    <property type="entry name" value="ACT_CM-PDT"/>
    <property type="match status" value="1"/>
</dbReference>
<sequence length="265" mass="30284">MKIAYWGIPGSHILEAINTHYPDHEYISCRGFTELRYTCLSDEADAVFLAVDDTIGSSIKKAYILMEENIFQISTEINHPICHCLLAIPGVAIEKIQTVLASPETLIQCKSIIEKIGWEAVEYWGDAESARAIAEEKMTSTAAIASRKCADIYKLSVLKEDIGNIKKNIIRYLMLEKNQNEEEVHKITFAFRLPHIQGSLTEFLGIIASHGLNLTKIESMQIPEEPYHYEFFAELEVREKRWRLCIEELKMKAEKLKMLGAYIIK</sequence>
<evidence type="ECO:0000259" key="8">
    <source>
        <dbReference type="PROSITE" id="PS51171"/>
    </source>
</evidence>
<dbReference type="PANTHER" id="PTHR21022">
    <property type="entry name" value="PREPHENATE DEHYDRATASE P PROTEIN"/>
    <property type="match status" value="1"/>
</dbReference>
<dbReference type="PANTHER" id="PTHR21022:SF19">
    <property type="entry name" value="PREPHENATE DEHYDRATASE-RELATED"/>
    <property type="match status" value="1"/>
</dbReference>
<evidence type="ECO:0000256" key="4">
    <source>
        <dbReference type="ARBA" id="ARBA00023141"/>
    </source>
</evidence>
<evidence type="ECO:0000256" key="1">
    <source>
        <dbReference type="ARBA" id="ARBA00004741"/>
    </source>
</evidence>
<evidence type="ECO:0000313" key="9">
    <source>
        <dbReference type="EMBL" id="OGF67430.1"/>
    </source>
</evidence>
<keyword evidence="3" id="KW-0028">Amino-acid biosynthesis</keyword>
<dbReference type="InterPro" id="IPR045865">
    <property type="entry name" value="ACT-like_dom_sf"/>
</dbReference>
<organism evidence="9 10">
    <name type="scientific">Candidatus Fischerbacteria bacterium RBG_13_37_8</name>
    <dbReference type="NCBI Taxonomy" id="1817863"/>
    <lineage>
        <taxon>Bacteria</taxon>
        <taxon>Candidatus Fischeribacteriota</taxon>
    </lineage>
</organism>
<comment type="caution">
    <text evidence="9">The sequence shown here is derived from an EMBL/GenBank/DDBJ whole genome shotgun (WGS) entry which is preliminary data.</text>
</comment>
<keyword evidence="6" id="KW-0456">Lyase</keyword>
<evidence type="ECO:0000256" key="2">
    <source>
        <dbReference type="ARBA" id="ARBA00013147"/>
    </source>
</evidence>
<evidence type="ECO:0000256" key="6">
    <source>
        <dbReference type="ARBA" id="ARBA00023239"/>
    </source>
</evidence>
<gene>
    <name evidence="9" type="ORF">A2Y62_18175</name>
</gene>
<evidence type="ECO:0000256" key="3">
    <source>
        <dbReference type="ARBA" id="ARBA00022605"/>
    </source>
</evidence>
<dbReference type="AlphaFoldDB" id="A0A1F5VVL0"/>
<dbReference type="UniPathway" id="UPA00121">
    <property type="reaction ID" value="UER00345"/>
</dbReference>
<protein>
    <recommendedName>
        <fullName evidence="2">prephenate dehydratase</fullName>
        <ecNumber evidence="2">4.2.1.51</ecNumber>
    </recommendedName>
</protein>
<evidence type="ECO:0000256" key="5">
    <source>
        <dbReference type="ARBA" id="ARBA00023222"/>
    </source>
</evidence>
<keyword evidence="5" id="KW-0584">Phenylalanine biosynthesis</keyword>
<dbReference type="PROSITE" id="PS51171">
    <property type="entry name" value="PREPHENATE_DEHYDR_3"/>
    <property type="match status" value="1"/>
</dbReference>
<dbReference type="EMBL" id="MFGW01000052">
    <property type="protein sequence ID" value="OGF67430.1"/>
    <property type="molecule type" value="Genomic_DNA"/>
</dbReference>
<dbReference type="Gene3D" id="3.30.70.260">
    <property type="match status" value="1"/>
</dbReference>